<gene>
    <name evidence="2" type="ORF">THAOC_02999</name>
</gene>
<reference evidence="2 3" key="1">
    <citation type="journal article" date="2012" name="Genome Biol.">
        <title>Genome and low-iron response of an oceanic diatom adapted to chronic iron limitation.</title>
        <authorList>
            <person name="Lommer M."/>
            <person name="Specht M."/>
            <person name="Roy A.S."/>
            <person name="Kraemer L."/>
            <person name="Andreson R."/>
            <person name="Gutowska M.A."/>
            <person name="Wolf J."/>
            <person name="Bergner S.V."/>
            <person name="Schilhabel M.B."/>
            <person name="Klostermeier U.C."/>
            <person name="Beiko R.G."/>
            <person name="Rosenstiel P."/>
            <person name="Hippler M."/>
            <person name="Laroche J."/>
        </authorList>
    </citation>
    <scope>NUCLEOTIDE SEQUENCE [LARGE SCALE GENOMIC DNA]</scope>
    <source>
        <strain evidence="2 3">CCMP1005</strain>
    </source>
</reference>
<feature type="region of interest" description="Disordered" evidence="1">
    <location>
        <begin position="389"/>
        <end position="500"/>
    </location>
</feature>
<dbReference type="OrthoDB" id="49257at2759"/>
<keyword evidence="3" id="KW-1185">Reference proteome</keyword>
<dbReference type="eggNOG" id="ENOG502SE6J">
    <property type="taxonomic scope" value="Eukaryota"/>
</dbReference>
<dbReference type="Gene3D" id="1.10.1410.10">
    <property type="match status" value="1"/>
</dbReference>
<feature type="region of interest" description="Disordered" evidence="1">
    <location>
        <begin position="804"/>
        <end position="873"/>
    </location>
</feature>
<evidence type="ECO:0000313" key="3">
    <source>
        <dbReference type="Proteomes" id="UP000266841"/>
    </source>
</evidence>
<dbReference type="GO" id="GO:0043634">
    <property type="term" value="P:polyadenylation-dependent ncRNA catabolic process"/>
    <property type="evidence" value="ECO:0007669"/>
    <property type="project" value="TreeGrafter"/>
</dbReference>
<feature type="compositionally biased region" description="Basic residues" evidence="1">
    <location>
        <begin position="89"/>
        <end position="103"/>
    </location>
</feature>
<organism evidence="2 3">
    <name type="scientific">Thalassiosira oceanica</name>
    <name type="common">Marine diatom</name>
    <dbReference type="NCBI Taxonomy" id="159749"/>
    <lineage>
        <taxon>Eukaryota</taxon>
        <taxon>Sar</taxon>
        <taxon>Stramenopiles</taxon>
        <taxon>Ochrophyta</taxon>
        <taxon>Bacillariophyta</taxon>
        <taxon>Coscinodiscophyceae</taxon>
        <taxon>Thalassiosirophycidae</taxon>
        <taxon>Thalassiosirales</taxon>
        <taxon>Thalassiosiraceae</taxon>
        <taxon>Thalassiosira</taxon>
    </lineage>
</organism>
<dbReference type="GO" id="GO:0031123">
    <property type="term" value="P:RNA 3'-end processing"/>
    <property type="evidence" value="ECO:0007669"/>
    <property type="project" value="TreeGrafter"/>
</dbReference>
<dbReference type="AlphaFoldDB" id="K0TLG6"/>
<dbReference type="PANTHER" id="PTHR23092">
    <property type="entry name" value="POLY(A) RNA POLYMERASE"/>
    <property type="match status" value="1"/>
</dbReference>
<feature type="compositionally biased region" description="Polar residues" evidence="1">
    <location>
        <begin position="17"/>
        <end position="29"/>
    </location>
</feature>
<proteinExistence type="predicted"/>
<feature type="compositionally biased region" description="Basic and acidic residues" evidence="1">
    <location>
        <begin position="460"/>
        <end position="488"/>
    </location>
</feature>
<name>K0TLG6_THAOC</name>
<dbReference type="EMBL" id="AGNL01003028">
    <property type="protein sequence ID" value="EJK75281.1"/>
    <property type="molecule type" value="Genomic_DNA"/>
</dbReference>
<dbReference type="PANTHER" id="PTHR23092:SF15">
    <property type="entry name" value="INACTIVE NON-CANONICAL POLY(A) RNA POLYMERASE PROTEIN TRF4-2-RELATED"/>
    <property type="match status" value="1"/>
</dbReference>
<feature type="region of interest" description="Disordered" evidence="1">
    <location>
        <begin position="303"/>
        <end position="331"/>
    </location>
</feature>
<dbReference type="InterPro" id="IPR045862">
    <property type="entry name" value="Trf4-like"/>
</dbReference>
<feature type="compositionally biased region" description="Low complexity" evidence="1">
    <location>
        <begin position="52"/>
        <end position="61"/>
    </location>
</feature>
<dbReference type="GO" id="GO:0005730">
    <property type="term" value="C:nucleolus"/>
    <property type="evidence" value="ECO:0007669"/>
    <property type="project" value="TreeGrafter"/>
</dbReference>
<feature type="region of interest" description="Disordered" evidence="1">
    <location>
        <begin position="361"/>
        <end position="380"/>
    </location>
</feature>
<feature type="region of interest" description="Disordered" evidence="1">
    <location>
        <begin position="1"/>
        <end position="103"/>
    </location>
</feature>
<dbReference type="GO" id="GO:1990817">
    <property type="term" value="F:poly(A) RNA polymerase activity"/>
    <property type="evidence" value="ECO:0007669"/>
    <property type="project" value="InterPro"/>
</dbReference>
<feature type="compositionally biased region" description="Basic residues" evidence="1">
    <location>
        <begin position="849"/>
        <end position="858"/>
    </location>
</feature>
<feature type="compositionally biased region" description="Basic and acidic residues" evidence="1">
    <location>
        <begin position="827"/>
        <end position="841"/>
    </location>
</feature>
<sequence length="873" mass="95939">MAKSTSRNKSNRVAGCVTTTPKTNGSNGNVVKGNYGKVTKAGRNGKNKKAAPGKTKTTGSRSKTKHSSIKDRVAAAKTKRKPSDLKASKGGKGKLKARKSAKRPRRYFMTMTPSPCGDTYPFLTSVPWFDGKCQGAAVAAKGDFPRAKAFGNSGSDYSVFELPGEDLLGFLDGEIAMFSNYVRLSQSELHARQSFLDHVTELAKIKFETTRGKYCKSATDEFELGDVHCHPFGSFATQSVCTFASDVDMCLWGVVPGKKKPGPRTKTADADFFEYRSAVHDSVPILTESSLLRTMNAIDSSSDVAQVERESSNVKVSGQPDDISTESKKEKEADQDDCLFFLDREGTYAESCQLETRAEGGPLIIESQKPGGMQSKSSLKMPAVNDESFQFDINPKGSRCGEDETDSSELPESIKLENKAGSSEETAIEIGDSSDDESENELISINSEEDSADKISAFLSRKDPTADQTLAHEEGPGTGKNDCEREDATGNPGLPMKRPPLETLELSLTSERVGTSKVSSKPSFGPTGKDRSRVVSALFSLTSELRRSYFTHTIECRSKARVPIINCSTICGFEGDICVGGHNGETFMISYSIISSLTAFLDVAGTDTSMYAQSQAARFDSFGPIVLIMKILMSQQNLDKPFIGGLGSFKLYVLVAHHIEKHIKQGGRDRPSEILFSLLYRYGCKKNDKLATDLLSLQKRGSSIACDKAICDLVPVFKLEQCVALFNECHLRLSERLRRSSQQRLSFLSSFIDCHRLREARECSMRRSKAAPTQALKSISRHDSGKVSAGRKVNTVFTKSGFSSGARKSWENDNHARSTRGAILPRRRPDLEAKRSIRNTEQEVIQRGMKNRKNNKKQKRDEALVNFAKQNTH</sequence>
<dbReference type="SUPFAM" id="SSF81301">
    <property type="entry name" value="Nucleotidyltransferase"/>
    <property type="match status" value="1"/>
</dbReference>
<dbReference type="GO" id="GO:0003729">
    <property type="term" value="F:mRNA binding"/>
    <property type="evidence" value="ECO:0007669"/>
    <property type="project" value="TreeGrafter"/>
</dbReference>
<protein>
    <recommendedName>
        <fullName evidence="4">Polymerase nucleotidyl transferase domain-containing protein</fullName>
    </recommendedName>
</protein>
<comment type="caution">
    <text evidence="2">The sequence shown here is derived from an EMBL/GenBank/DDBJ whole genome shotgun (WGS) entry which is preliminary data.</text>
</comment>
<dbReference type="Proteomes" id="UP000266841">
    <property type="component" value="Unassembled WGS sequence"/>
</dbReference>
<accession>K0TLG6</accession>
<evidence type="ECO:0008006" key="4">
    <source>
        <dbReference type="Google" id="ProtNLM"/>
    </source>
</evidence>
<evidence type="ECO:0000313" key="2">
    <source>
        <dbReference type="EMBL" id="EJK75281.1"/>
    </source>
</evidence>
<dbReference type="GO" id="GO:0031499">
    <property type="term" value="C:TRAMP complex"/>
    <property type="evidence" value="ECO:0007669"/>
    <property type="project" value="TreeGrafter"/>
</dbReference>
<dbReference type="OMA" id="FTHTIEC"/>
<dbReference type="InterPro" id="IPR043519">
    <property type="entry name" value="NT_sf"/>
</dbReference>
<evidence type="ECO:0000256" key="1">
    <source>
        <dbReference type="SAM" id="MobiDB-lite"/>
    </source>
</evidence>